<dbReference type="VEuPathDB" id="PlasmoDB:PVW1_130054200"/>
<feature type="compositionally biased region" description="Basic and acidic residues" evidence="1">
    <location>
        <begin position="1"/>
        <end position="24"/>
    </location>
</feature>
<sequence>MSELELRQEQLQEHYADPFRKDEGDPSPDSMLSASSPETVMEKMKIAFSKVLETVEPVPVLGVSGAIGASFLLFKYTPIGSLFGRNRRNNQNIPNFFDPRYGEQFSGYYPQYYNEGFPNDRVNIAYNPSSDALD</sequence>
<protein>
    <recommendedName>
        <fullName evidence="4">Vir protein</fullName>
    </recommendedName>
</protein>
<dbReference type="VEuPathDB" id="PlasmoDB:PVP01_0005930"/>
<dbReference type="VEuPathDB" id="PlasmoDB:PVX_012115"/>
<dbReference type="Proteomes" id="UP000196402">
    <property type="component" value="Unassembled WGS sequence"/>
</dbReference>
<proteinExistence type="predicted"/>
<evidence type="ECO:0000256" key="1">
    <source>
        <dbReference type="SAM" id="MobiDB-lite"/>
    </source>
</evidence>
<dbReference type="EMBL" id="FLYH01000127">
    <property type="protein sequence ID" value="SCA59916.1"/>
    <property type="molecule type" value="Genomic_DNA"/>
</dbReference>
<organism evidence="2 3">
    <name type="scientific">Plasmodium vivax</name>
    <name type="common">malaria parasite P. vivax</name>
    <dbReference type="NCBI Taxonomy" id="5855"/>
    <lineage>
        <taxon>Eukaryota</taxon>
        <taxon>Sar</taxon>
        <taxon>Alveolata</taxon>
        <taxon>Apicomplexa</taxon>
        <taxon>Aconoidasida</taxon>
        <taxon>Haemosporida</taxon>
        <taxon>Plasmodiidae</taxon>
        <taxon>Plasmodium</taxon>
        <taxon>Plasmodium (Plasmodium)</taxon>
    </lineage>
</organism>
<feature type="region of interest" description="Disordered" evidence="1">
    <location>
        <begin position="1"/>
        <end position="37"/>
    </location>
</feature>
<gene>
    <name evidence="2" type="ORF">PVT01_000053400</name>
</gene>
<evidence type="ECO:0000313" key="2">
    <source>
        <dbReference type="EMBL" id="SCA59916.1"/>
    </source>
</evidence>
<dbReference type="AlphaFoldDB" id="A0A1G4E1P1"/>
<accession>A0A1G4E1P1</accession>
<evidence type="ECO:0000313" key="3">
    <source>
        <dbReference type="Proteomes" id="UP000196402"/>
    </source>
</evidence>
<name>A0A1G4E1P1_PLAVI</name>
<evidence type="ECO:0008006" key="4">
    <source>
        <dbReference type="Google" id="ProtNLM"/>
    </source>
</evidence>
<reference evidence="2 3" key="1">
    <citation type="submission" date="2016-07" db="EMBL/GenBank/DDBJ databases">
        <authorList>
            <consortium name="Pathogen Informatics"/>
        </authorList>
    </citation>
    <scope>NUCLEOTIDE SEQUENCE [LARGE SCALE GENOMIC DNA]</scope>
</reference>